<evidence type="ECO:0000256" key="3">
    <source>
        <dbReference type="ARBA" id="ARBA00022630"/>
    </source>
</evidence>
<dbReference type="SUPFAM" id="SSF52343">
    <property type="entry name" value="Ferredoxin reductase-like, C-terminal NADP-linked domain"/>
    <property type="match status" value="1"/>
</dbReference>
<dbReference type="SUPFAM" id="SSF63380">
    <property type="entry name" value="Riboflavin synthase domain-like"/>
    <property type="match status" value="1"/>
</dbReference>
<keyword evidence="17" id="KW-1185">Reference proteome</keyword>
<evidence type="ECO:0000256" key="9">
    <source>
        <dbReference type="ARBA" id="ARBA00023002"/>
    </source>
</evidence>
<dbReference type="InterPro" id="IPR017927">
    <property type="entry name" value="FAD-bd_FR_type"/>
</dbReference>
<evidence type="ECO:0000256" key="13">
    <source>
        <dbReference type="SAM" id="MobiDB-lite"/>
    </source>
</evidence>
<keyword evidence="8 14" id="KW-1133">Transmembrane helix</keyword>
<dbReference type="AlphaFoldDB" id="A0A7W5Z5S8"/>
<dbReference type="InterPro" id="IPR001433">
    <property type="entry name" value="OxRdtase_FAD/NAD-bd"/>
</dbReference>
<dbReference type="GO" id="GO:0051537">
    <property type="term" value="F:2 iron, 2 sulfur cluster binding"/>
    <property type="evidence" value="ECO:0007669"/>
    <property type="project" value="UniProtKB-KW"/>
</dbReference>
<feature type="compositionally biased region" description="Polar residues" evidence="13">
    <location>
        <begin position="1"/>
        <end position="15"/>
    </location>
</feature>
<proteinExistence type="predicted"/>
<evidence type="ECO:0000259" key="15">
    <source>
        <dbReference type="PROSITE" id="PS51384"/>
    </source>
</evidence>
<dbReference type="PANTHER" id="PTHR47354:SF8">
    <property type="entry name" value="1,2-PHENYLACETYL-COA EPOXIDASE, SUBUNIT E"/>
    <property type="match status" value="1"/>
</dbReference>
<feature type="transmembrane region" description="Helical" evidence="14">
    <location>
        <begin position="210"/>
        <end position="229"/>
    </location>
</feature>
<protein>
    <submittedName>
        <fullName evidence="16">Putative ferric reductase</fullName>
    </submittedName>
</protein>
<dbReference type="Pfam" id="PF00175">
    <property type="entry name" value="NAD_binding_1"/>
    <property type="match status" value="1"/>
</dbReference>
<dbReference type="GO" id="GO:0016491">
    <property type="term" value="F:oxidoreductase activity"/>
    <property type="evidence" value="ECO:0007669"/>
    <property type="project" value="UniProtKB-KW"/>
</dbReference>
<comment type="cofactor">
    <cofactor evidence="1">
        <name>FAD</name>
        <dbReference type="ChEBI" id="CHEBI:57692"/>
    </cofactor>
</comment>
<evidence type="ECO:0000256" key="2">
    <source>
        <dbReference type="ARBA" id="ARBA00004141"/>
    </source>
</evidence>
<evidence type="ECO:0000256" key="7">
    <source>
        <dbReference type="ARBA" id="ARBA00022827"/>
    </source>
</evidence>
<evidence type="ECO:0000256" key="10">
    <source>
        <dbReference type="ARBA" id="ARBA00023004"/>
    </source>
</evidence>
<keyword evidence="6" id="KW-0479">Metal-binding</keyword>
<dbReference type="RefSeq" id="WP_183753552.1">
    <property type="nucleotide sequence ID" value="NZ_JACICC010000006.1"/>
</dbReference>
<dbReference type="InterPro" id="IPR013112">
    <property type="entry name" value="FAD-bd_8"/>
</dbReference>
<feature type="transmembrane region" description="Helical" evidence="14">
    <location>
        <begin position="29"/>
        <end position="52"/>
    </location>
</feature>
<dbReference type="PROSITE" id="PS51384">
    <property type="entry name" value="FAD_FR"/>
    <property type="match status" value="1"/>
</dbReference>
<reference evidence="16 17" key="1">
    <citation type="submission" date="2020-08" db="EMBL/GenBank/DDBJ databases">
        <title>Genomic Encyclopedia of Type Strains, Phase IV (KMG-IV): sequencing the most valuable type-strain genomes for metagenomic binning, comparative biology and taxonomic classification.</title>
        <authorList>
            <person name="Goeker M."/>
        </authorList>
    </citation>
    <scope>NUCLEOTIDE SEQUENCE [LARGE SCALE GENOMIC DNA]</scope>
    <source>
        <strain evidence="16 17">DSM 28760</strain>
    </source>
</reference>
<keyword evidence="3" id="KW-0285">Flavoprotein</keyword>
<evidence type="ECO:0000256" key="1">
    <source>
        <dbReference type="ARBA" id="ARBA00001974"/>
    </source>
</evidence>
<dbReference type="Pfam" id="PF08022">
    <property type="entry name" value="FAD_binding_8"/>
    <property type="match status" value="1"/>
</dbReference>
<dbReference type="Gene3D" id="2.40.30.10">
    <property type="entry name" value="Translation factors"/>
    <property type="match status" value="1"/>
</dbReference>
<dbReference type="Proteomes" id="UP000537592">
    <property type="component" value="Unassembled WGS sequence"/>
</dbReference>
<accession>A0A7W5Z5S8</accession>
<dbReference type="InterPro" id="IPR017938">
    <property type="entry name" value="Riboflavin_synthase-like_b-brl"/>
</dbReference>
<feature type="transmembrane region" description="Helical" evidence="14">
    <location>
        <begin position="148"/>
        <end position="168"/>
    </location>
</feature>
<feature type="domain" description="FAD-binding FR-type" evidence="15">
    <location>
        <begin position="234"/>
        <end position="334"/>
    </location>
</feature>
<evidence type="ECO:0000256" key="4">
    <source>
        <dbReference type="ARBA" id="ARBA00022692"/>
    </source>
</evidence>
<evidence type="ECO:0000313" key="17">
    <source>
        <dbReference type="Proteomes" id="UP000537592"/>
    </source>
</evidence>
<evidence type="ECO:0000256" key="5">
    <source>
        <dbReference type="ARBA" id="ARBA00022714"/>
    </source>
</evidence>
<evidence type="ECO:0000256" key="12">
    <source>
        <dbReference type="ARBA" id="ARBA00023136"/>
    </source>
</evidence>
<organism evidence="16 17">
    <name type="scientific">Pseudochelatococcus contaminans</name>
    <dbReference type="NCBI Taxonomy" id="1538103"/>
    <lineage>
        <taxon>Bacteria</taxon>
        <taxon>Pseudomonadati</taxon>
        <taxon>Pseudomonadota</taxon>
        <taxon>Alphaproteobacteria</taxon>
        <taxon>Hyphomicrobiales</taxon>
        <taxon>Chelatococcaceae</taxon>
        <taxon>Pseudochelatococcus</taxon>
    </lineage>
</organism>
<keyword evidence="10" id="KW-0408">Iron</keyword>
<dbReference type="GO" id="GO:0046872">
    <property type="term" value="F:metal ion binding"/>
    <property type="evidence" value="ECO:0007669"/>
    <property type="project" value="UniProtKB-KW"/>
</dbReference>
<dbReference type="PANTHER" id="PTHR47354">
    <property type="entry name" value="NADH OXIDOREDUCTASE HCR"/>
    <property type="match status" value="1"/>
</dbReference>
<feature type="transmembrane region" description="Helical" evidence="14">
    <location>
        <begin position="180"/>
        <end position="198"/>
    </location>
</feature>
<gene>
    <name evidence="16" type="ORF">FHS81_002625</name>
</gene>
<evidence type="ECO:0000256" key="8">
    <source>
        <dbReference type="ARBA" id="ARBA00022989"/>
    </source>
</evidence>
<feature type="transmembrane region" description="Helical" evidence="14">
    <location>
        <begin position="110"/>
        <end position="132"/>
    </location>
</feature>
<keyword evidence="12 14" id="KW-0472">Membrane</keyword>
<sequence length="462" mass="51635">MTTDTTGQSNSNTALASPPEPRRDFIESVLTLHPGMLLVSVALAITTLLWLGAKIEVGDNGPLWPWRVPVQLSINWALTLMALTLLAASRSPLVEPMFGGLDRAVRMHRVIGPLSIGLVVIHVLLLVCLYIAEDRPLLDLVVPFRDNWIFDTFIVTTYSFIILGMLAYVTRIAYEKWRAIHALTGVLFIPSIGISLFMEGSISGFEPFRLWMSFLAFIGIAALFHRFVLFRRSGPRYVYQIDHVVPRDPGAYDLIMTPRAERMSYAPGKFIFISIAEGNHWSRDLHPFSLSSSPVKQELRLSIREIGDFTRKLRTLPKGHEVRLYGPYGSFTLHSVANFERVLCIGAGIGIAPFLGILEFEGTNNERRHISLTYVVRSQDQAPYDAALAEAAAGVETIDYNLWVTADQGFIKAEQFRDFLTPAHSTAVMLCGPGPFLIDFIAQLRAMGVPRDHIYAEGFAFH</sequence>
<keyword evidence="11" id="KW-0411">Iron-sulfur</keyword>
<feature type="transmembrane region" description="Helical" evidence="14">
    <location>
        <begin position="72"/>
        <end position="89"/>
    </location>
</feature>
<keyword evidence="4 14" id="KW-0812">Transmembrane</keyword>
<dbReference type="GO" id="GO:0050660">
    <property type="term" value="F:flavin adenine dinucleotide binding"/>
    <property type="evidence" value="ECO:0007669"/>
    <property type="project" value="TreeGrafter"/>
</dbReference>
<dbReference type="InterPro" id="IPR039261">
    <property type="entry name" value="FNR_nucleotide-bd"/>
</dbReference>
<dbReference type="Pfam" id="PF01794">
    <property type="entry name" value="Ferric_reduct"/>
    <property type="match status" value="1"/>
</dbReference>
<dbReference type="GO" id="GO:0016020">
    <property type="term" value="C:membrane"/>
    <property type="evidence" value="ECO:0007669"/>
    <property type="project" value="UniProtKB-SubCell"/>
</dbReference>
<comment type="caution">
    <text evidence="16">The sequence shown here is derived from an EMBL/GenBank/DDBJ whole genome shotgun (WGS) entry which is preliminary data.</text>
</comment>
<name>A0A7W5Z5S8_9HYPH</name>
<dbReference type="EMBL" id="JACICC010000006">
    <property type="protein sequence ID" value="MBB3810524.1"/>
    <property type="molecule type" value="Genomic_DNA"/>
</dbReference>
<evidence type="ECO:0000256" key="6">
    <source>
        <dbReference type="ARBA" id="ARBA00022723"/>
    </source>
</evidence>
<dbReference type="InterPro" id="IPR013130">
    <property type="entry name" value="Fe3_Rdtase_TM_dom"/>
</dbReference>
<keyword evidence="5" id="KW-0001">2Fe-2S</keyword>
<comment type="subcellular location">
    <subcellularLocation>
        <location evidence="2">Membrane</location>
        <topology evidence="2">Multi-pass membrane protein</topology>
    </subcellularLocation>
</comment>
<dbReference type="Gene3D" id="3.40.50.80">
    <property type="entry name" value="Nucleotide-binding domain of ferredoxin-NADP reductase (FNR) module"/>
    <property type="match status" value="1"/>
</dbReference>
<keyword evidence="9" id="KW-0560">Oxidoreductase</keyword>
<evidence type="ECO:0000256" key="14">
    <source>
        <dbReference type="SAM" id="Phobius"/>
    </source>
</evidence>
<feature type="region of interest" description="Disordered" evidence="13">
    <location>
        <begin position="1"/>
        <end position="20"/>
    </location>
</feature>
<evidence type="ECO:0000313" key="16">
    <source>
        <dbReference type="EMBL" id="MBB3810524.1"/>
    </source>
</evidence>
<keyword evidence="7" id="KW-0274">FAD</keyword>
<dbReference type="InterPro" id="IPR050415">
    <property type="entry name" value="MRET"/>
</dbReference>
<evidence type="ECO:0000256" key="11">
    <source>
        <dbReference type="ARBA" id="ARBA00023014"/>
    </source>
</evidence>